<dbReference type="Proteomes" id="UP000692954">
    <property type="component" value="Unassembled WGS sequence"/>
</dbReference>
<evidence type="ECO:0000313" key="1">
    <source>
        <dbReference type="EMBL" id="CAD8124546.1"/>
    </source>
</evidence>
<comment type="caution">
    <text evidence="1">The sequence shown here is derived from an EMBL/GenBank/DDBJ whole genome shotgun (WGS) entry which is preliminary data.</text>
</comment>
<keyword evidence="2" id="KW-1185">Reference proteome</keyword>
<dbReference type="OrthoDB" id="310070at2759"/>
<protein>
    <submittedName>
        <fullName evidence="1">Uncharacterized protein</fullName>
    </submittedName>
</protein>
<dbReference type="EMBL" id="CAJJDN010000152">
    <property type="protein sequence ID" value="CAD8124546.1"/>
    <property type="molecule type" value="Genomic_DNA"/>
</dbReference>
<reference evidence="1" key="1">
    <citation type="submission" date="2021-01" db="EMBL/GenBank/DDBJ databases">
        <authorList>
            <consortium name="Genoscope - CEA"/>
            <person name="William W."/>
        </authorList>
    </citation>
    <scope>NUCLEOTIDE SEQUENCE</scope>
</reference>
<accession>A0A8S1R8F7</accession>
<proteinExistence type="predicted"/>
<gene>
    <name evidence="1" type="ORF">PSON_ATCC_30995.1.T1520010</name>
</gene>
<name>A0A8S1R8F7_9CILI</name>
<organism evidence="1 2">
    <name type="scientific">Paramecium sonneborni</name>
    <dbReference type="NCBI Taxonomy" id="65129"/>
    <lineage>
        <taxon>Eukaryota</taxon>
        <taxon>Sar</taxon>
        <taxon>Alveolata</taxon>
        <taxon>Ciliophora</taxon>
        <taxon>Intramacronucleata</taxon>
        <taxon>Oligohymenophorea</taxon>
        <taxon>Peniculida</taxon>
        <taxon>Parameciidae</taxon>
        <taxon>Paramecium</taxon>
    </lineage>
</organism>
<dbReference type="AlphaFoldDB" id="A0A8S1R8F7"/>
<sequence length="286" mass="34057">MSHHHKDEISNLMNRQQNQYRAYSQNPQMFYNQTMISPQKKQVQTELLLQTNNEQQILIQYYVYQDFQNLINLLYSLEAVKNYFQNQPNHPLITLSRNKIILQLNISNTIHYDQYVSHKSSSNIKTLNDQKENVQKMIKNIKLDLDFECQNYLDSYQENSLKQIVTINQIQQQKSFQNYNFNQNILQSIIPQISIVDQRIQLLRQSKQSYIPSESEVKQKAKEYQQLTLNKLSINYPNFKDKTELSHQEDSLSSYINDQSQSKYNQHLSQSAVMSSHFLNNNKKKF</sequence>
<evidence type="ECO:0000313" key="2">
    <source>
        <dbReference type="Proteomes" id="UP000692954"/>
    </source>
</evidence>